<dbReference type="PANTHER" id="PTHR30523">
    <property type="entry name" value="PHOSPHOENOLPYRUVATE CARBOXYLASE"/>
    <property type="match status" value="1"/>
</dbReference>
<proteinExistence type="predicted"/>
<dbReference type="Pfam" id="PF00311">
    <property type="entry name" value="PEPcase"/>
    <property type="match status" value="2"/>
</dbReference>
<protein>
    <recommendedName>
        <fullName evidence="2">Phosphoenolpyruvate carboxylase</fullName>
    </recommendedName>
</protein>
<comment type="caution">
    <text evidence="3">The sequence shown here is derived from an EMBL/GenBank/DDBJ whole genome shotgun (WGS) entry which is preliminary data.</text>
</comment>
<sequence length="851" mass="98193">MSKLNLETTFTQEVHNKYLVFNTLFSRLPYDKMTNIGTLMPFLYENAKQGFENQLTPKQIIDQFIEKFTNIKTEKEKIDLLFRFITYIERQVVLFDSVEDAAFEKLNAGNTNGTLNNIMALANQQNKLEEVKEKLRNFKVRVVFTAHPTQFYPNSVLRIIQDLEVCIKNNDITTIDSLLQQLGKTPFINDIQPTPVEEAQSIIFFLRHVYYESLGFLHEKIHNDILNDNDDFNSILELGFWPGGDRDGNPFVTAEITKKVAQELRTAILKCYYNHFKEIRRRFTFKGVIPLLDKINNRIYTNMFGLKDDLTLEQLLAQLDEVRTLMIEKHSSMFLDELDKFIRRVKLFGLHFASLDIRQDSSIHERVFQAIVEKYEVSKTPYAEWTHEERVKFLTTFDVLINEDEFEDELIRDTFKTIRTIQEIQAKNGEKACNRYIISNSVTSCAVLEVIAMFRFCGISDADRKVDIVPLFETIEGLDKAQETMGELYTMEYYKKHLASRKNAQTIMLGFSDGTKDGGYIKANWEIYKTKEKLTEVSNQNDVAVVFFDGRGGPPARGGGKSHQFYASQGPTIANNEIQITIQGQTISSMYGSIPQAIFNFEQLLSAGIINDVFTNNMSIINPEERALIEELAELGGQKYIDLKNHPQFVPYLENKSTLKYYGKTKIGSRPSKRKSSSQLKLTDLRAIPFVGSWSQLKQNVPGYYGFGTALLEKINQGKLEELRSLYQNSLYFKTLMQNSMMALSKSFFPLTSYMKNDPVYGPFWEILKEEYQKSFDSMLLVSGQKELMETEQIGMLSVNYREQIVLPLLAIQQYALQKVEETQSEEIRLIFEKMVTRSLFGNINASRNSA</sequence>
<organism evidence="3 4">
    <name type="scientific">Lacihabitans lacunae</name>
    <dbReference type="NCBI Taxonomy" id="1028214"/>
    <lineage>
        <taxon>Bacteria</taxon>
        <taxon>Pseudomonadati</taxon>
        <taxon>Bacteroidota</taxon>
        <taxon>Cytophagia</taxon>
        <taxon>Cytophagales</taxon>
        <taxon>Leadbetterellaceae</taxon>
        <taxon>Lacihabitans</taxon>
    </lineage>
</organism>
<gene>
    <name evidence="3" type="ORF">ACFOOI_17295</name>
</gene>
<dbReference type="EMBL" id="JBHRYQ010000001">
    <property type="protein sequence ID" value="MFC3812419.1"/>
    <property type="molecule type" value="Genomic_DNA"/>
</dbReference>
<evidence type="ECO:0000256" key="2">
    <source>
        <dbReference type="ARBA" id="ARBA00022419"/>
    </source>
</evidence>
<dbReference type="Proteomes" id="UP001595616">
    <property type="component" value="Unassembled WGS sequence"/>
</dbReference>
<reference evidence="4" key="1">
    <citation type="journal article" date="2019" name="Int. J. Syst. Evol. Microbiol.">
        <title>The Global Catalogue of Microorganisms (GCM) 10K type strain sequencing project: providing services to taxonomists for standard genome sequencing and annotation.</title>
        <authorList>
            <consortium name="The Broad Institute Genomics Platform"/>
            <consortium name="The Broad Institute Genome Sequencing Center for Infectious Disease"/>
            <person name="Wu L."/>
            <person name="Ma J."/>
        </authorList>
    </citation>
    <scope>NUCLEOTIDE SEQUENCE [LARGE SCALE GENOMIC DNA]</scope>
    <source>
        <strain evidence="4">CECT 7956</strain>
    </source>
</reference>
<dbReference type="InterPro" id="IPR015813">
    <property type="entry name" value="Pyrv/PenolPyrv_kinase-like_dom"/>
</dbReference>
<evidence type="ECO:0000256" key="1">
    <source>
        <dbReference type="ARBA" id="ARBA00003670"/>
    </source>
</evidence>
<dbReference type="GO" id="GO:0008964">
    <property type="term" value="F:phosphoenolpyruvate carboxylase activity"/>
    <property type="evidence" value="ECO:0007669"/>
    <property type="project" value="UniProtKB-EC"/>
</dbReference>
<evidence type="ECO:0000313" key="3">
    <source>
        <dbReference type="EMBL" id="MFC3812419.1"/>
    </source>
</evidence>
<dbReference type="SUPFAM" id="SSF51621">
    <property type="entry name" value="Phosphoenolpyruvate/pyruvate domain"/>
    <property type="match status" value="1"/>
</dbReference>
<name>A0ABV7Z0Q0_9BACT</name>
<keyword evidence="4" id="KW-1185">Reference proteome</keyword>
<comment type="function">
    <text evidence="1">Forms oxaloacetate, a four-carbon dicarboxylic acid source for the tricarboxylic acid cycle.</text>
</comment>
<accession>A0ABV7Z0Q0</accession>
<dbReference type="RefSeq" id="WP_379839293.1">
    <property type="nucleotide sequence ID" value="NZ_JBHRYQ010000001.1"/>
</dbReference>
<dbReference type="PRINTS" id="PR00150">
    <property type="entry name" value="PEPCARBXLASE"/>
</dbReference>
<evidence type="ECO:0000313" key="4">
    <source>
        <dbReference type="Proteomes" id="UP001595616"/>
    </source>
</evidence>
<dbReference type="PANTHER" id="PTHR30523:SF6">
    <property type="entry name" value="PHOSPHOENOLPYRUVATE CARBOXYLASE"/>
    <property type="match status" value="1"/>
</dbReference>
<keyword evidence="3" id="KW-0456">Lyase</keyword>
<dbReference type="InterPro" id="IPR021135">
    <property type="entry name" value="PEP_COase"/>
</dbReference>